<accession>A0ABV8E8H1</accession>
<dbReference type="EMBL" id="JBHSBD010000041">
    <property type="protein sequence ID" value="MFC3968429.1"/>
    <property type="molecule type" value="Genomic_DNA"/>
</dbReference>
<organism evidence="1 2">
    <name type="scientific">Rhizobium lemnae</name>
    <dbReference type="NCBI Taxonomy" id="1214924"/>
    <lineage>
        <taxon>Bacteria</taxon>
        <taxon>Pseudomonadati</taxon>
        <taxon>Pseudomonadota</taxon>
        <taxon>Alphaproteobacteria</taxon>
        <taxon>Hyphomicrobiales</taxon>
        <taxon>Rhizobiaceae</taxon>
        <taxon>Rhizobium/Agrobacterium group</taxon>
        <taxon>Rhizobium</taxon>
    </lineage>
</organism>
<sequence>MLSYITTHPDKVDPFDSQIHLLTDIAEPDFLDESIGLKPVAELLHDPTEVVDFRSDQRLLADAL</sequence>
<evidence type="ECO:0000313" key="1">
    <source>
        <dbReference type="EMBL" id="MFC3968429.1"/>
    </source>
</evidence>
<dbReference type="RefSeq" id="WP_247262091.1">
    <property type="nucleotide sequence ID" value="NZ_JALJQZ010000035.1"/>
</dbReference>
<evidence type="ECO:0000313" key="2">
    <source>
        <dbReference type="Proteomes" id="UP001595697"/>
    </source>
</evidence>
<name>A0ABV8E8H1_9HYPH</name>
<reference evidence="2" key="1">
    <citation type="journal article" date="2019" name="Int. J. Syst. Evol. Microbiol.">
        <title>The Global Catalogue of Microorganisms (GCM) 10K type strain sequencing project: providing services to taxonomists for standard genome sequencing and annotation.</title>
        <authorList>
            <consortium name="The Broad Institute Genomics Platform"/>
            <consortium name="The Broad Institute Genome Sequencing Center for Infectious Disease"/>
            <person name="Wu L."/>
            <person name="Ma J."/>
        </authorList>
    </citation>
    <scope>NUCLEOTIDE SEQUENCE [LARGE SCALE GENOMIC DNA]</scope>
    <source>
        <strain evidence="2">TBRC 5781</strain>
    </source>
</reference>
<dbReference type="Proteomes" id="UP001595697">
    <property type="component" value="Unassembled WGS sequence"/>
</dbReference>
<proteinExistence type="predicted"/>
<keyword evidence="2" id="KW-1185">Reference proteome</keyword>
<comment type="caution">
    <text evidence="1">The sequence shown here is derived from an EMBL/GenBank/DDBJ whole genome shotgun (WGS) entry which is preliminary data.</text>
</comment>
<gene>
    <name evidence="1" type="ORF">ACFOVS_09865</name>
</gene>
<protein>
    <submittedName>
        <fullName evidence="1">Uncharacterized protein</fullName>
    </submittedName>
</protein>